<keyword evidence="4 5" id="KW-0472">Membrane</keyword>
<keyword evidence="1" id="KW-1003">Cell membrane</keyword>
<organism evidence="7 8">
    <name type="scientific">Streptococcus parasuis</name>
    <dbReference type="NCBI Taxonomy" id="1501662"/>
    <lineage>
        <taxon>Bacteria</taxon>
        <taxon>Bacillati</taxon>
        <taxon>Bacillota</taxon>
        <taxon>Bacilli</taxon>
        <taxon>Lactobacillales</taxon>
        <taxon>Streptococcaceae</taxon>
        <taxon>Streptococcus</taxon>
    </lineage>
</organism>
<dbReference type="EMBL" id="SHGT01000006">
    <property type="protein sequence ID" value="TAA14766.1"/>
    <property type="molecule type" value="Genomic_DNA"/>
</dbReference>
<dbReference type="PANTHER" id="PTHR41335:SF1">
    <property type="entry name" value="MEMBRANE PROTEIN"/>
    <property type="match status" value="1"/>
</dbReference>
<keyword evidence="3 5" id="KW-1133">Transmembrane helix</keyword>
<dbReference type="PANTHER" id="PTHR41335">
    <property type="entry name" value="MEMBRANE PROTEIN-RELATED"/>
    <property type="match status" value="1"/>
</dbReference>
<protein>
    <submittedName>
        <fullName evidence="7">LapA family protein</fullName>
    </submittedName>
</protein>
<dbReference type="Pfam" id="PF06305">
    <property type="entry name" value="LapA_dom"/>
    <property type="match status" value="1"/>
</dbReference>
<evidence type="ECO:0000313" key="8">
    <source>
        <dbReference type="Proteomes" id="UP000291525"/>
    </source>
</evidence>
<keyword evidence="2 5" id="KW-0812">Transmembrane</keyword>
<evidence type="ECO:0000256" key="1">
    <source>
        <dbReference type="ARBA" id="ARBA00022475"/>
    </source>
</evidence>
<evidence type="ECO:0000256" key="2">
    <source>
        <dbReference type="ARBA" id="ARBA00022692"/>
    </source>
</evidence>
<dbReference type="AlphaFoldDB" id="A0A4Q8L2Y3"/>
<reference evidence="7 8" key="1">
    <citation type="submission" date="2019-02" db="EMBL/GenBank/DDBJ databases">
        <title>First genome of the species Streptococcus parasuis.</title>
        <authorList>
            <person name="Stevens M.J.A."/>
            <person name="Stephan R."/>
        </authorList>
    </citation>
    <scope>NUCLEOTIDE SEQUENCE [LARGE SCALE GENOMIC DNA]</scope>
    <source>
        <strain evidence="7 8">4253</strain>
    </source>
</reference>
<evidence type="ECO:0000259" key="6">
    <source>
        <dbReference type="Pfam" id="PF06305"/>
    </source>
</evidence>
<comment type="caution">
    <text evidence="7">The sequence shown here is derived from an EMBL/GenBank/DDBJ whole genome shotgun (WGS) entry which is preliminary data.</text>
</comment>
<accession>A0A4Q8L2Y3</accession>
<feature type="transmembrane region" description="Helical" evidence="5">
    <location>
        <begin position="52"/>
        <end position="70"/>
    </location>
</feature>
<gene>
    <name evidence="7" type="ORF">EXW74_02045</name>
</gene>
<name>A0A4Q8L2Y3_9STRE</name>
<dbReference type="InterPro" id="IPR010445">
    <property type="entry name" value="LapA_dom"/>
</dbReference>
<dbReference type="OrthoDB" id="2228705at2"/>
<evidence type="ECO:0000256" key="4">
    <source>
        <dbReference type="ARBA" id="ARBA00023136"/>
    </source>
</evidence>
<evidence type="ECO:0000313" key="7">
    <source>
        <dbReference type="EMBL" id="TAA14766.1"/>
    </source>
</evidence>
<proteinExistence type="predicted"/>
<evidence type="ECO:0000256" key="5">
    <source>
        <dbReference type="SAM" id="Phobius"/>
    </source>
</evidence>
<dbReference type="GO" id="GO:0005886">
    <property type="term" value="C:plasma membrane"/>
    <property type="evidence" value="ECO:0007669"/>
    <property type="project" value="InterPro"/>
</dbReference>
<feature type="domain" description="Lipopolysaccharide assembly protein A" evidence="6">
    <location>
        <begin position="35"/>
        <end position="92"/>
    </location>
</feature>
<evidence type="ECO:0000256" key="3">
    <source>
        <dbReference type="ARBA" id="ARBA00022989"/>
    </source>
</evidence>
<dbReference type="Proteomes" id="UP000291525">
    <property type="component" value="Unassembled WGS sequence"/>
</dbReference>
<sequence>MLDCHSRKGVMMKQRLSLIGLLLVIILTVVLSLANRQEVIVHYLFGQFRMPLILVIIGSLLIGIVIQYLIGLTKNLSLKSEIKNLKKELTELPALQNKENTDSHK</sequence>